<feature type="chain" id="PRO_5013727735" description="Secreted protein" evidence="1">
    <location>
        <begin position="28"/>
        <end position="86"/>
    </location>
</feature>
<dbReference type="EMBL" id="PDUG01000005">
    <property type="protein sequence ID" value="PIC29372.1"/>
    <property type="molecule type" value="Genomic_DNA"/>
</dbReference>
<comment type="caution">
    <text evidence="2">The sequence shown here is derived from an EMBL/GenBank/DDBJ whole genome shotgun (WGS) entry which is preliminary data.</text>
</comment>
<dbReference type="AlphaFoldDB" id="A0A2G5TQ64"/>
<keyword evidence="1" id="KW-0732">Signal</keyword>
<protein>
    <recommendedName>
        <fullName evidence="4">Secreted protein</fullName>
    </recommendedName>
</protein>
<organism evidence="2 3">
    <name type="scientific">Caenorhabditis nigoni</name>
    <dbReference type="NCBI Taxonomy" id="1611254"/>
    <lineage>
        <taxon>Eukaryota</taxon>
        <taxon>Metazoa</taxon>
        <taxon>Ecdysozoa</taxon>
        <taxon>Nematoda</taxon>
        <taxon>Chromadorea</taxon>
        <taxon>Rhabditida</taxon>
        <taxon>Rhabditina</taxon>
        <taxon>Rhabditomorpha</taxon>
        <taxon>Rhabditoidea</taxon>
        <taxon>Rhabditidae</taxon>
        <taxon>Peloderinae</taxon>
        <taxon>Caenorhabditis</taxon>
    </lineage>
</organism>
<feature type="signal peptide" evidence="1">
    <location>
        <begin position="1"/>
        <end position="27"/>
    </location>
</feature>
<dbReference type="Proteomes" id="UP000230233">
    <property type="component" value="Chromosome V"/>
</dbReference>
<reference evidence="3" key="1">
    <citation type="submission" date="2017-10" db="EMBL/GenBank/DDBJ databases">
        <title>Rapid genome shrinkage in a self-fertile nematode reveals novel sperm competition proteins.</title>
        <authorList>
            <person name="Yin D."/>
            <person name="Schwarz E.M."/>
            <person name="Thomas C.G."/>
            <person name="Felde R.L."/>
            <person name="Korf I.F."/>
            <person name="Cutter A.D."/>
            <person name="Schartner C.M."/>
            <person name="Ralston E.J."/>
            <person name="Meyer B.J."/>
            <person name="Haag E.S."/>
        </authorList>
    </citation>
    <scope>NUCLEOTIDE SEQUENCE [LARGE SCALE GENOMIC DNA]</scope>
    <source>
        <strain evidence="3">JU1422</strain>
    </source>
</reference>
<accession>A0A2G5TQ64</accession>
<sequence length="86" mass="10066">MCLVLLHHRSLCLLFVFFNENLPVALLKFALYQAMNVLREFSARLNGASVRDHILRMVLRIIRQQVTRNDEQIVDEDNKENIKPSS</sequence>
<evidence type="ECO:0000313" key="3">
    <source>
        <dbReference type="Proteomes" id="UP000230233"/>
    </source>
</evidence>
<keyword evidence="3" id="KW-1185">Reference proteome</keyword>
<name>A0A2G5TQ64_9PELO</name>
<evidence type="ECO:0000256" key="1">
    <source>
        <dbReference type="SAM" id="SignalP"/>
    </source>
</evidence>
<gene>
    <name evidence="2" type="primary">Cnig_chr_V.g20969</name>
    <name evidence="2" type="ORF">B9Z55_020969</name>
</gene>
<evidence type="ECO:0008006" key="4">
    <source>
        <dbReference type="Google" id="ProtNLM"/>
    </source>
</evidence>
<dbReference type="OrthoDB" id="10493703at2759"/>
<evidence type="ECO:0000313" key="2">
    <source>
        <dbReference type="EMBL" id="PIC29372.1"/>
    </source>
</evidence>
<proteinExistence type="predicted"/>